<dbReference type="SMART" id="SM00411">
    <property type="entry name" value="BHL"/>
    <property type="match status" value="1"/>
</dbReference>
<dbReference type="GO" id="GO:0030527">
    <property type="term" value="F:structural constituent of chromatin"/>
    <property type="evidence" value="ECO:0007669"/>
    <property type="project" value="InterPro"/>
</dbReference>
<dbReference type="PROSITE" id="PS00045">
    <property type="entry name" value="HISTONE_LIKE"/>
    <property type="match status" value="1"/>
</dbReference>
<reference evidence="6" key="1">
    <citation type="submission" date="2024-07" db="EMBL/GenBank/DDBJ databases">
        <authorList>
            <person name="Jiang Y."/>
            <person name="Qin Q."/>
        </authorList>
    </citation>
    <scope>NUCLEOTIDE SEQUENCE</scope>
    <source>
        <strain evidence="6">SD03</strain>
    </source>
</reference>
<evidence type="ECO:0000256" key="3">
    <source>
        <dbReference type="ARBA" id="ARBA00023067"/>
    </source>
</evidence>
<dbReference type="InterPro" id="IPR010992">
    <property type="entry name" value="IHF-like_DNA-bd_dom_sf"/>
</dbReference>
<dbReference type="GO" id="GO:0030261">
    <property type="term" value="P:chromosome condensation"/>
    <property type="evidence" value="ECO:0007669"/>
    <property type="project" value="UniProtKB-KW"/>
</dbReference>
<dbReference type="InterPro" id="IPR020816">
    <property type="entry name" value="Histone-like_DNA-bd_CS"/>
</dbReference>
<dbReference type="FunFam" id="4.10.520.10:FF:000001">
    <property type="entry name" value="DNA-binding protein HU"/>
    <property type="match status" value="1"/>
</dbReference>
<dbReference type="GO" id="GO:0006270">
    <property type="term" value="P:DNA replication initiation"/>
    <property type="evidence" value="ECO:0007669"/>
    <property type="project" value="UniProtKB-ARBA"/>
</dbReference>
<organism evidence="6">
    <name type="scientific">Pseudoalteromonas sp. SD03</name>
    <dbReference type="NCBI Taxonomy" id="3231719"/>
    <lineage>
        <taxon>Bacteria</taxon>
        <taxon>Pseudomonadati</taxon>
        <taxon>Pseudomonadota</taxon>
        <taxon>Gammaproteobacteria</taxon>
        <taxon>Alteromonadales</taxon>
        <taxon>Pseudoalteromonadaceae</taxon>
        <taxon>Pseudoalteromonas</taxon>
    </lineage>
</organism>
<dbReference type="InterPro" id="IPR000119">
    <property type="entry name" value="Hist_DNA-bd"/>
</dbReference>
<comment type="similarity">
    <text evidence="2 5">Belongs to the bacterial histone-like protein family.</text>
</comment>
<sequence>MNAQKFQNSDVSLKKQSLLITTMKEDDIVNKSQLIDQIAADADISKAAAGRALDSFIESVSGALKDGDSVALVGFGTFSVRERAARAGRNPQTGETIQIAAANIPAFKAGKALKDAVN</sequence>
<evidence type="ECO:0000256" key="1">
    <source>
        <dbReference type="ARBA" id="ARBA00003819"/>
    </source>
</evidence>
<dbReference type="PANTHER" id="PTHR33175">
    <property type="entry name" value="DNA-BINDING PROTEIN HU"/>
    <property type="match status" value="1"/>
</dbReference>
<gene>
    <name evidence="6" type="ORF">ABZP26_11290</name>
</gene>
<evidence type="ECO:0000313" key="6">
    <source>
        <dbReference type="EMBL" id="XDH89182.1"/>
    </source>
</evidence>
<dbReference type="CDD" id="cd13831">
    <property type="entry name" value="HU"/>
    <property type="match status" value="1"/>
</dbReference>
<dbReference type="SUPFAM" id="SSF47729">
    <property type="entry name" value="IHF-like DNA-binding proteins"/>
    <property type="match status" value="1"/>
</dbReference>
<name>A0AB39AUS5_9GAMM</name>
<dbReference type="PANTHER" id="PTHR33175:SF3">
    <property type="entry name" value="DNA-BINDING PROTEIN HU-BETA"/>
    <property type="match status" value="1"/>
</dbReference>
<dbReference type="GO" id="GO:0003677">
    <property type="term" value="F:DNA binding"/>
    <property type="evidence" value="ECO:0007669"/>
    <property type="project" value="UniProtKB-KW"/>
</dbReference>
<dbReference type="GeneID" id="99694877"/>
<dbReference type="GO" id="GO:0005829">
    <property type="term" value="C:cytosol"/>
    <property type="evidence" value="ECO:0007669"/>
    <property type="project" value="TreeGrafter"/>
</dbReference>
<comment type="function">
    <text evidence="1">Histone-like DNA-binding protein which is capable of wrapping DNA to stabilize it, and thus to prevent its denaturation under extreme environmental conditions.</text>
</comment>
<keyword evidence="4 6" id="KW-0238">DNA-binding</keyword>
<dbReference type="EMBL" id="CP162514">
    <property type="protein sequence ID" value="XDH89182.1"/>
    <property type="molecule type" value="Genomic_DNA"/>
</dbReference>
<accession>A0AB39AUS5</accession>
<dbReference type="PRINTS" id="PR01727">
    <property type="entry name" value="DNABINDINGHU"/>
</dbReference>
<protein>
    <submittedName>
        <fullName evidence="6">HU family DNA-binding protein</fullName>
    </submittedName>
</protein>
<evidence type="ECO:0000256" key="2">
    <source>
        <dbReference type="ARBA" id="ARBA00010529"/>
    </source>
</evidence>
<dbReference type="Gene3D" id="4.10.520.10">
    <property type="entry name" value="IHF-like DNA-binding proteins"/>
    <property type="match status" value="1"/>
</dbReference>
<proteinExistence type="inferred from homology"/>
<dbReference type="GO" id="GO:1990103">
    <property type="term" value="C:DnaA-HU complex"/>
    <property type="evidence" value="ECO:0007669"/>
    <property type="project" value="UniProtKB-ARBA"/>
</dbReference>
<dbReference type="GO" id="GO:1990178">
    <property type="term" value="C:HU-DNA complex"/>
    <property type="evidence" value="ECO:0007669"/>
    <property type="project" value="UniProtKB-ARBA"/>
</dbReference>
<dbReference type="GO" id="GO:0042802">
    <property type="term" value="F:identical protein binding"/>
    <property type="evidence" value="ECO:0007669"/>
    <property type="project" value="UniProtKB-ARBA"/>
</dbReference>
<dbReference type="Pfam" id="PF00216">
    <property type="entry name" value="Bac_DNA_binding"/>
    <property type="match status" value="1"/>
</dbReference>
<evidence type="ECO:0000256" key="4">
    <source>
        <dbReference type="ARBA" id="ARBA00023125"/>
    </source>
</evidence>
<dbReference type="AlphaFoldDB" id="A0AB39AUS5"/>
<evidence type="ECO:0000256" key="5">
    <source>
        <dbReference type="RuleBase" id="RU003939"/>
    </source>
</evidence>
<dbReference type="RefSeq" id="WP_255314649.1">
    <property type="nucleotide sequence ID" value="NZ_CP162514.1"/>
</dbReference>
<keyword evidence="3" id="KW-0226">DNA condensation</keyword>
<dbReference type="GO" id="GO:0006351">
    <property type="term" value="P:DNA-templated transcription"/>
    <property type="evidence" value="ECO:0007669"/>
    <property type="project" value="UniProtKB-ARBA"/>
</dbReference>